<evidence type="ECO:0000256" key="2">
    <source>
        <dbReference type="ARBA" id="ARBA00022475"/>
    </source>
</evidence>
<dbReference type="GO" id="GO:0022857">
    <property type="term" value="F:transmembrane transporter activity"/>
    <property type="evidence" value="ECO:0007669"/>
    <property type="project" value="TreeGrafter"/>
</dbReference>
<feature type="transmembrane region" description="Helical" evidence="7">
    <location>
        <begin position="604"/>
        <end position="629"/>
    </location>
</feature>
<feature type="transmembrane region" description="Helical" evidence="7">
    <location>
        <begin position="880"/>
        <end position="901"/>
    </location>
</feature>
<dbReference type="OrthoDB" id="39370at2"/>
<feature type="transmembrane region" description="Helical" evidence="7">
    <location>
        <begin position="473"/>
        <end position="490"/>
    </location>
</feature>
<organism evidence="9 10">
    <name type="scientific">Kosmotoga arenicorallina S304</name>
    <dbReference type="NCBI Taxonomy" id="1453497"/>
    <lineage>
        <taxon>Bacteria</taxon>
        <taxon>Thermotogati</taxon>
        <taxon>Thermotogota</taxon>
        <taxon>Thermotogae</taxon>
        <taxon>Kosmotogales</taxon>
        <taxon>Kosmotogaceae</taxon>
        <taxon>Kosmotoga</taxon>
    </lineage>
</organism>
<keyword evidence="4 7" id="KW-1133">Transmembrane helix</keyword>
<gene>
    <name evidence="9" type="ORF">AT15_05105</name>
</gene>
<feature type="domain" description="ABC3 transporter permease C-terminal" evidence="8">
    <location>
        <begin position="315"/>
        <end position="453"/>
    </location>
</feature>
<feature type="transmembrane region" description="Helical" evidence="7">
    <location>
        <begin position="311"/>
        <end position="335"/>
    </location>
</feature>
<comment type="subcellular location">
    <subcellularLocation>
        <location evidence="1">Cell membrane</location>
        <topology evidence="1">Multi-pass membrane protein</topology>
    </subcellularLocation>
</comment>
<feature type="transmembrane region" description="Helical" evidence="7">
    <location>
        <begin position="356"/>
        <end position="382"/>
    </location>
</feature>
<evidence type="ECO:0000256" key="7">
    <source>
        <dbReference type="SAM" id="Phobius"/>
    </source>
</evidence>
<feature type="transmembrane region" description="Helical" evidence="7">
    <location>
        <begin position="42"/>
        <end position="61"/>
    </location>
</feature>
<dbReference type="Pfam" id="PF02687">
    <property type="entry name" value="FtsX"/>
    <property type="match status" value="2"/>
</dbReference>
<dbReference type="GO" id="GO:0005886">
    <property type="term" value="C:plasma membrane"/>
    <property type="evidence" value="ECO:0007669"/>
    <property type="project" value="UniProtKB-SubCell"/>
</dbReference>
<evidence type="ECO:0000313" key="10">
    <source>
        <dbReference type="Proteomes" id="UP000077339"/>
    </source>
</evidence>
<feature type="transmembrane region" description="Helical" evidence="7">
    <location>
        <begin position="426"/>
        <end position="445"/>
    </location>
</feature>
<keyword evidence="5 7" id="KW-0472">Membrane</keyword>
<dbReference type="AlphaFoldDB" id="A0A176JUR9"/>
<dbReference type="PANTHER" id="PTHR30572">
    <property type="entry name" value="MEMBRANE COMPONENT OF TRANSPORTER-RELATED"/>
    <property type="match status" value="1"/>
</dbReference>
<dbReference type="RefSeq" id="WP_068348944.1">
    <property type="nucleotide sequence ID" value="NZ_JFHK01000028.1"/>
</dbReference>
<dbReference type="EMBL" id="JFHK01000028">
    <property type="protein sequence ID" value="OAA27200.1"/>
    <property type="molecule type" value="Genomic_DNA"/>
</dbReference>
<evidence type="ECO:0000259" key="8">
    <source>
        <dbReference type="Pfam" id="PF02687"/>
    </source>
</evidence>
<evidence type="ECO:0000256" key="3">
    <source>
        <dbReference type="ARBA" id="ARBA00022692"/>
    </source>
</evidence>
<evidence type="ECO:0000256" key="5">
    <source>
        <dbReference type="ARBA" id="ARBA00023136"/>
    </source>
</evidence>
<dbReference type="Proteomes" id="UP000077339">
    <property type="component" value="Unassembled WGS sequence"/>
</dbReference>
<comment type="similarity">
    <text evidence="6">Belongs to the ABC-4 integral membrane protein family.</text>
</comment>
<evidence type="ECO:0000256" key="1">
    <source>
        <dbReference type="ARBA" id="ARBA00004651"/>
    </source>
</evidence>
<accession>A0A176JUR9</accession>
<name>A0A176JUR9_9BACT</name>
<dbReference type="STRING" id="1453497.AT15_05105"/>
<dbReference type="InterPro" id="IPR050250">
    <property type="entry name" value="Macrolide_Exporter_MacB"/>
</dbReference>
<feature type="transmembrane region" description="Helical" evidence="7">
    <location>
        <begin position="965"/>
        <end position="990"/>
    </location>
</feature>
<feature type="domain" description="ABC3 transporter permease C-terminal" evidence="8">
    <location>
        <begin position="879"/>
        <end position="995"/>
    </location>
</feature>
<dbReference type="PANTHER" id="PTHR30572:SF4">
    <property type="entry name" value="ABC TRANSPORTER PERMEASE YTRF"/>
    <property type="match status" value="1"/>
</dbReference>
<feature type="transmembrane region" description="Helical" evidence="7">
    <location>
        <begin position="922"/>
        <end position="945"/>
    </location>
</feature>
<keyword evidence="10" id="KW-1185">Reference proteome</keyword>
<dbReference type="InterPro" id="IPR003838">
    <property type="entry name" value="ABC3_permease_C"/>
</dbReference>
<feature type="transmembrane region" description="Helical" evidence="7">
    <location>
        <begin position="496"/>
        <end position="513"/>
    </location>
</feature>
<reference evidence="9 10" key="1">
    <citation type="submission" date="2014-02" db="EMBL/GenBank/DDBJ databases">
        <title>Kosmotoga genome sequencing.</title>
        <authorList>
            <person name="Pollo S.M."/>
            <person name="Charchuk R."/>
            <person name="Nesbo C.L."/>
        </authorList>
    </citation>
    <scope>NUCLEOTIDE SEQUENCE [LARGE SCALE GENOMIC DNA]</scope>
    <source>
        <strain evidence="9 10">S304</strain>
    </source>
</reference>
<evidence type="ECO:0000313" key="9">
    <source>
        <dbReference type="EMBL" id="OAA27200.1"/>
    </source>
</evidence>
<feature type="transmembrane region" description="Helical" evidence="7">
    <location>
        <begin position="6"/>
        <end position="21"/>
    </location>
</feature>
<sequence>MINILSYIVAALILWILISMIRNPIMLKMSFKNAFRRKAETLLVVLGSLIGTALIVGSMAMNDSFQKFLYAQVEYNLGEIDEILKPGDGKPYFDAEKLMEQLSLLEESPLTDGVLPVITRNVTIGFPGETRKLNPEKTMEAFLIGGDPGKFSNFVGKDADVKAFELLQGDSEGYVPAIINKKIADSLGVREGDLLEILPDASYRLLSWIKLPMIKIMGVMDQAGFINYTGSEMNPMKGTLLLNINDARKILGISIPDAFSDIFVSNKGDYLKGEKLTSQVVDFINTHGDFFEIETVKSEVISDASQGNIGLVFLALSLFAIVAGVFLLINIYVMLSEERKVELGTLRAIGFKRSEVSKVIAFEGFFYSLFAALAGIPAGLLITKFILSKFVNLVNNITVLISSVGSRLNTSTFEATFDLYVKPSTLIYGFMLGMMIPILVSLYAGRKISRMNIVRAVRNIPEELEIEKKSFKLLSVISVSVSVLIAFGGYRLENASLFVLGVVLALFALPFVIPIKKKRLIVSLFCVAALGFIFWSNSVDFVNKASSDSITLIAIKGFSILLFVMLLGTYNLKIFEWVLLRLFKRSKKHTPTLKISISFPARNRLTTAMTIAMYAMVVYIITVISIIPYTQEKNLSESRNLFLYGYDVYASSLSGETTISATEISSIEGVIEASTILVGRAKVFTSSGESKRVNLYLIDKRFPGGSSFAIKNLKTINPVKGARSDISVLWNYLVSHPDAIAVSESVLKADPGDRVTITEISSGNAFAGPERSIRETKNVWIPLERSVDLSVVGVIPEDTFSIFNGIFIYSESLPEEIVAKLGSQMLFIKLEGDNYEEKKNNHEKVRSLIGMSGMFSIFIDDILKIISASISGIVEIFRSFLYFGMFVGIAGTAITMFKAFYRRKRIIGILKSLGFTRNMIFTSFWVEASFSVIIGLLLGFLTGILTTYEMFSSPALEGLNFYIPWYQLMVMGVSFYVISLLSTFVPSYFASRLPPARAIRYFE</sequence>
<dbReference type="PATRIC" id="fig|1453497.3.peg.1014"/>
<feature type="transmembrane region" description="Helical" evidence="7">
    <location>
        <begin position="558"/>
        <end position="583"/>
    </location>
</feature>
<comment type="caution">
    <text evidence="9">The sequence shown here is derived from an EMBL/GenBank/DDBJ whole genome shotgun (WGS) entry which is preliminary data.</text>
</comment>
<keyword evidence="3 7" id="KW-0812">Transmembrane</keyword>
<evidence type="ECO:0000256" key="6">
    <source>
        <dbReference type="ARBA" id="ARBA00038076"/>
    </source>
</evidence>
<protein>
    <recommendedName>
        <fullName evidence="8">ABC3 transporter permease C-terminal domain-containing protein</fullName>
    </recommendedName>
</protein>
<feature type="transmembrane region" description="Helical" evidence="7">
    <location>
        <begin position="520"/>
        <end position="538"/>
    </location>
</feature>
<evidence type="ECO:0000256" key="4">
    <source>
        <dbReference type="ARBA" id="ARBA00022989"/>
    </source>
</evidence>
<proteinExistence type="inferred from homology"/>
<keyword evidence="2" id="KW-1003">Cell membrane</keyword>